<dbReference type="EMBL" id="JBFRCH010000004">
    <property type="protein sequence ID" value="MEX3932217.1"/>
    <property type="molecule type" value="Genomic_DNA"/>
</dbReference>
<dbReference type="Proteomes" id="UP001558850">
    <property type="component" value="Unassembled WGS sequence"/>
</dbReference>
<keyword evidence="1" id="KW-0808">Transferase</keyword>
<dbReference type="EC" id="2.7.13.3" evidence="1"/>
<accession>A0ACC6TY66</accession>
<reference evidence="1" key="1">
    <citation type="submission" date="2024-07" db="EMBL/GenBank/DDBJ databases">
        <title>A survey of Mimosa microsymbionts across Brazilian biomes reveals a high diversity of Paraburkholderia nodulating endemic species, but also that Cupriavidus is common as a symbiont of widespread species.</title>
        <authorList>
            <person name="Rouws L."/>
            <person name="Barauna A."/>
            <person name="Beukes C."/>
            <person name="Rouws J.R.C."/>
            <person name="De Faria S.M."/>
            <person name="Gross E."/>
            <person name="Bueno Dos Reis Junior F."/>
            <person name="Simon M.F."/>
            <person name="Maluk M."/>
            <person name="Odee D.W."/>
            <person name="Kenicer G."/>
            <person name="Young J.P.W."/>
            <person name="Reis V.M."/>
            <person name="Zilli J."/>
            <person name="James E.K."/>
        </authorList>
    </citation>
    <scope>NUCLEOTIDE SEQUENCE</scope>
    <source>
        <strain evidence="1">EG181B</strain>
    </source>
</reference>
<sequence length="455" mass="49762">MTLSLRARLLLWLIFPLAVFVAVTAMISYDSASSTASVVQDAALLSSARTIGEDIDWVEGRLTANVPPAALEIFESPYQDQVFYKIVAADTQLLGGDPDLALPLRETAQPVFYDSTLDGRDIRVVAYTRQLYDSGKVEPVTVVVGKTQASHHAMLEQLWRPHFLRECLMLALVATLVPLGLTVELRPLMKLKNSVADREPMQIEPMRAEGLPWELRPIVDAINQCIAQLKVHTARQRQFIADAAHQLRTPLTLLDTQIQYASLREHRDLEVAAALNGMRRSTQKMTDMTNQLLLLAQAEAAPAHDHTRVDLSAVVASVLEELVVVAHRRGIDLGAEFAADVHVEGNANLLHALVANLIDNAIRYTQNGGRVTASCTRQGDDSVLQIIDNGPGIPAEARVHVFERFYRGTTRIEGTGLGLSIVREIAQLHGGAVALGHAQDSSGLVVTVRMPASRS</sequence>
<keyword evidence="2" id="KW-1185">Reference proteome</keyword>
<evidence type="ECO:0000313" key="2">
    <source>
        <dbReference type="Proteomes" id="UP001558850"/>
    </source>
</evidence>
<organism evidence="1 2">
    <name type="scientific">Paraburkholderia phymatum</name>
    <dbReference type="NCBI Taxonomy" id="148447"/>
    <lineage>
        <taxon>Bacteria</taxon>
        <taxon>Pseudomonadati</taxon>
        <taxon>Pseudomonadota</taxon>
        <taxon>Betaproteobacteria</taxon>
        <taxon>Burkholderiales</taxon>
        <taxon>Burkholderiaceae</taxon>
        <taxon>Paraburkholderia</taxon>
    </lineage>
</organism>
<evidence type="ECO:0000313" key="1">
    <source>
        <dbReference type="EMBL" id="MEX3932217.1"/>
    </source>
</evidence>
<protein>
    <submittedName>
        <fullName evidence="1">Sensor histidine kinase</fullName>
        <ecNumber evidence="1">2.7.13.3</ecNumber>
    </submittedName>
</protein>
<keyword evidence="1" id="KW-0418">Kinase</keyword>
<proteinExistence type="predicted"/>
<comment type="caution">
    <text evidence="1">The sequence shown here is derived from an EMBL/GenBank/DDBJ whole genome shotgun (WGS) entry which is preliminary data.</text>
</comment>
<gene>
    <name evidence="1" type="ORF">AB4Y32_10460</name>
</gene>
<name>A0ACC6TY66_9BURK</name>